<name>A0AAV2IL99_LYMST</name>
<feature type="transmembrane region" description="Helical" evidence="1">
    <location>
        <begin position="7"/>
        <end position="26"/>
    </location>
</feature>
<evidence type="ECO:0000313" key="3">
    <source>
        <dbReference type="Proteomes" id="UP001497497"/>
    </source>
</evidence>
<protein>
    <recommendedName>
        <fullName evidence="4">G-protein coupled receptors family 1 profile domain-containing protein</fullName>
    </recommendedName>
</protein>
<feature type="transmembrane region" description="Helical" evidence="1">
    <location>
        <begin position="279"/>
        <end position="300"/>
    </location>
</feature>
<feature type="transmembrane region" description="Helical" evidence="1">
    <location>
        <begin position="46"/>
        <end position="65"/>
    </location>
</feature>
<sequence length="342" mass="37489">MTILSLAVGDVFVALFPMVVFTRIWFGDYGTEKEIYDTNLFYTSKIYQAYLITFVYGLGLMVLGLEMDLHHRISSLSKNSKIICSMMASCAPWILGLSIILPLGLANIGVEAWRFANSTYAIKVLLVIGIILPACGAVMTSLMTSILVINCTPRAPGQRTVSNEPQVIVTLQSDSTAGMNAPIVKQKELIPTAPGNPSQQPVMAVVPNFIEQEKDPNAQQTFLRLNIPPTTQRCAIPAQPNDTPDYKHPGNGASFTTSMTPVVKSVEDKPKSTQRPARLMLISVVYFILVSPFAIFSLGINLNLNSLGLPFGEVPDIMYIVYWLSVMRSAVTPLIVYGYSDD</sequence>
<evidence type="ECO:0000256" key="1">
    <source>
        <dbReference type="SAM" id="Phobius"/>
    </source>
</evidence>
<dbReference type="AlphaFoldDB" id="A0AAV2IL99"/>
<accession>A0AAV2IL99</accession>
<feature type="transmembrane region" description="Helical" evidence="1">
    <location>
        <begin position="120"/>
        <end position="149"/>
    </location>
</feature>
<reference evidence="2 3" key="1">
    <citation type="submission" date="2024-04" db="EMBL/GenBank/DDBJ databases">
        <authorList>
            <consortium name="Genoscope - CEA"/>
            <person name="William W."/>
        </authorList>
    </citation>
    <scope>NUCLEOTIDE SEQUENCE [LARGE SCALE GENOMIC DNA]</scope>
</reference>
<keyword evidence="1" id="KW-0812">Transmembrane</keyword>
<gene>
    <name evidence="2" type="ORF">GSLYS_00019849001</name>
</gene>
<feature type="transmembrane region" description="Helical" evidence="1">
    <location>
        <begin position="86"/>
        <end position="108"/>
    </location>
</feature>
<keyword evidence="1" id="KW-0472">Membrane</keyword>
<evidence type="ECO:0008006" key="4">
    <source>
        <dbReference type="Google" id="ProtNLM"/>
    </source>
</evidence>
<dbReference type="Proteomes" id="UP001497497">
    <property type="component" value="Unassembled WGS sequence"/>
</dbReference>
<keyword evidence="3" id="KW-1185">Reference proteome</keyword>
<evidence type="ECO:0000313" key="2">
    <source>
        <dbReference type="EMBL" id="CAL1546472.1"/>
    </source>
</evidence>
<keyword evidence="1" id="KW-1133">Transmembrane helix</keyword>
<organism evidence="2 3">
    <name type="scientific">Lymnaea stagnalis</name>
    <name type="common">Great pond snail</name>
    <name type="synonym">Helix stagnalis</name>
    <dbReference type="NCBI Taxonomy" id="6523"/>
    <lineage>
        <taxon>Eukaryota</taxon>
        <taxon>Metazoa</taxon>
        <taxon>Spiralia</taxon>
        <taxon>Lophotrochozoa</taxon>
        <taxon>Mollusca</taxon>
        <taxon>Gastropoda</taxon>
        <taxon>Heterobranchia</taxon>
        <taxon>Euthyneura</taxon>
        <taxon>Panpulmonata</taxon>
        <taxon>Hygrophila</taxon>
        <taxon>Lymnaeoidea</taxon>
        <taxon>Lymnaeidae</taxon>
        <taxon>Lymnaea</taxon>
    </lineage>
</organism>
<proteinExistence type="predicted"/>
<dbReference type="EMBL" id="CAXITT010000812">
    <property type="protein sequence ID" value="CAL1546472.1"/>
    <property type="molecule type" value="Genomic_DNA"/>
</dbReference>
<comment type="caution">
    <text evidence="2">The sequence shown here is derived from an EMBL/GenBank/DDBJ whole genome shotgun (WGS) entry which is preliminary data.</text>
</comment>
<feature type="transmembrane region" description="Helical" evidence="1">
    <location>
        <begin position="320"/>
        <end position="339"/>
    </location>
</feature>